<evidence type="ECO:0000313" key="3">
    <source>
        <dbReference type="EMBL" id="RKP21356.1"/>
    </source>
</evidence>
<gene>
    <name evidence="2" type="ORF">O9G_003278</name>
    <name evidence="3" type="ORF">ROZALSC1DRAFT_27223</name>
</gene>
<keyword evidence="1" id="KW-0732">Signal</keyword>
<dbReference type="AlphaFoldDB" id="A0A075B093"/>
<organism evidence="2 4">
    <name type="scientific">Rozella allomycis (strain CSF55)</name>
    <dbReference type="NCBI Taxonomy" id="988480"/>
    <lineage>
        <taxon>Eukaryota</taxon>
        <taxon>Fungi</taxon>
        <taxon>Fungi incertae sedis</taxon>
        <taxon>Cryptomycota</taxon>
        <taxon>Cryptomycota incertae sedis</taxon>
        <taxon>Rozella</taxon>
    </lineage>
</organism>
<keyword evidence="4" id="KW-1185">Reference proteome</keyword>
<dbReference type="Proteomes" id="UP000030755">
    <property type="component" value="Unassembled WGS sequence"/>
</dbReference>
<dbReference type="HOGENOM" id="CLU_2543872_0_0_1"/>
<feature type="chain" id="PRO_5040560115" description="Long chronological lifespan protein 2" evidence="1">
    <location>
        <begin position="20"/>
        <end position="83"/>
    </location>
</feature>
<reference evidence="2 4" key="1">
    <citation type="journal article" date="2013" name="Curr. Biol.">
        <title>Shared signatures of parasitism and phylogenomics unite Cryptomycota and microsporidia.</title>
        <authorList>
            <person name="James T.Y."/>
            <person name="Pelin A."/>
            <person name="Bonen L."/>
            <person name="Ahrendt S."/>
            <person name="Sain D."/>
            <person name="Corradi N."/>
            <person name="Stajich J.E."/>
        </authorList>
    </citation>
    <scope>NUCLEOTIDE SEQUENCE [LARGE SCALE GENOMIC DNA]</scope>
    <source>
        <strain evidence="2">CSF55</strain>
        <strain evidence="2">CSF55</strain>
    </source>
</reference>
<evidence type="ECO:0000313" key="4">
    <source>
        <dbReference type="Proteomes" id="UP000030755"/>
    </source>
</evidence>
<feature type="signal peptide" evidence="1">
    <location>
        <begin position="1"/>
        <end position="19"/>
    </location>
</feature>
<evidence type="ECO:0000256" key="1">
    <source>
        <dbReference type="SAM" id="SignalP"/>
    </source>
</evidence>
<dbReference type="EMBL" id="ML004962">
    <property type="protein sequence ID" value="RKP21356.1"/>
    <property type="molecule type" value="Genomic_DNA"/>
</dbReference>
<evidence type="ECO:0000313" key="2">
    <source>
        <dbReference type="EMBL" id="EPZ35795.1"/>
    </source>
</evidence>
<sequence length="83" mass="9482">MKLLFPAIFLILFVTVSSASIFDFFRGEGDIRSLLTKKRNKMKPFAQCVDEPNLCPCENELSKRCVLKSSSWYTCVNPDENCP</sequence>
<name>A0A075B093_ROZAC</name>
<evidence type="ECO:0008006" key="6">
    <source>
        <dbReference type="Google" id="ProtNLM"/>
    </source>
</evidence>
<proteinExistence type="predicted"/>
<dbReference type="Proteomes" id="UP000281549">
    <property type="component" value="Unassembled WGS sequence"/>
</dbReference>
<accession>A0A075B093</accession>
<protein>
    <recommendedName>
        <fullName evidence="6">Long chronological lifespan protein 2</fullName>
    </recommendedName>
</protein>
<reference evidence="3" key="3">
    <citation type="submission" date="2018-08" db="EMBL/GenBank/DDBJ databases">
        <title>Leveraging single-cell genomics to expand the Fungal Tree of Life.</title>
        <authorList>
            <consortium name="DOE Joint Genome Institute"/>
            <person name="Ahrendt S.R."/>
            <person name="Quandt C.A."/>
            <person name="Ciobanu D."/>
            <person name="Clum A."/>
            <person name="Salamov A."/>
            <person name="Andreopoulos B."/>
            <person name="Cheng J.-F."/>
            <person name="Woyke T."/>
            <person name="Pelin A."/>
            <person name="Henrissat B."/>
            <person name="Reynolds N."/>
            <person name="Benny G.L."/>
            <person name="Smith M.E."/>
            <person name="James T.Y."/>
            <person name="Grigoriev I.V."/>
        </authorList>
    </citation>
    <scope>NUCLEOTIDE SEQUENCE</scope>
    <source>
        <strain evidence="3">CSF55</strain>
    </source>
</reference>
<evidence type="ECO:0000313" key="5">
    <source>
        <dbReference type="Proteomes" id="UP000281549"/>
    </source>
</evidence>
<dbReference type="EMBL" id="KE560757">
    <property type="protein sequence ID" value="EPZ35795.1"/>
    <property type="molecule type" value="Genomic_DNA"/>
</dbReference>
<reference evidence="5" key="2">
    <citation type="journal article" date="2018" name="Nat. Microbiol.">
        <title>Leveraging single-cell genomics to expand the fungal tree of life.</title>
        <authorList>
            <person name="Ahrendt S.R."/>
            <person name="Quandt C.A."/>
            <person name="Ciobanu D."/>
            <person name="Clum A."/>
            <person name="Salamov A."/>
            <person name="Andreopoulos B."/>
            <person name="Cheng J.F."/>
            <person name="Woyke T."/>
            <person name="Pelin A."/>
            <person name="Henrissat B."/>
            <person name="Reynolds N.K."/>
            <person name="Benny G.L."/>
            <person name="Smith M.E."/>
            <person name="James T.Y."/>
            <person name="Grigoriev I.V."/>
        </authorList>
    </citation>
    <scope>NUCLEOTIDE SEQUENCE [LARGE SCALE GENOMIC DNA]</scope>
    <source>
        <strain evidence="5">CSF55</strain>
    </source>
</reference>